<dbReference type="Gene3D" id="2.40.180.10">
    <property type="entry name" value="Catalase core domain"/>
    <property type="match status" value="1"/>
</dbReference>
<evidence type="ECO:0000313" key="2">
    <source>
        <dbReference type="Proteomes" id="UP000033393"/>
    </source>
</evidence>
<proteinExistence type="predicted"/>
<gene>
    <name evidence="1" type="ORF">UK23_45210</name>
</gene>
<dbReference type="RefSeq" id="WP_045318020.1">
    <property type="nucleotide sequence ID" value="NZ_JYJG01000510.1"/>
</dbReference>
<dbReference type="Proteomes" id="UP000033393">
    <property type="component" value="Unassembled WGS sequence"/>
</dbReference>
<accession>A0A0F0GHI0</accession>
<name>A0A0F0GHI0_LENAE</name>
<dbReference type="PATRIC" id="fig|68170.10.peg.2363"/>
<dbReference type="GO" id="GO:0020037">
    <property type="term" value="F:heme binding"/>
    <property type="evidence" value="ECO:0007669"/>
    <property type="project" value="InterPro"/>
</dbReference>
<dbReference type="InterPro" id="IPR020835">
    <property type="entry name" value="Catalase_sf"/>
</dbReference>
<reference evidence="1 2" key="1">
    <citation type="submission" date="2015-02" db="EMBL/GenBank/DDBJ databases">
        <authorList>
            <person name="Ju K.-S."/>
            <person name="Doroghazi J.R."/>
            <person name="Metcalf W."/>
        </authorList>
    </citation>
    <scope>NUCLEOTIDE SEQUENCE [LARGE SCALE GENOMIC DNA]</scope>
    <source>
        <strain evidence="1 2">NRRL B-16140</strain>
    </source>
</reference>
<evidence type="ECO:0000313" key="1">
    <source>
        <dbReference type="EMBL" id="KJK33662.1"/>
    </source>
</evidence>
<organism evidence="1 2">
    <name type="scientific">Lentzea aerocolonigenes</name>
    <name type="common">Lechevalieria aerocolonigenes</name>
    <name type="synonym">Saccharothrix aerocolonigenes</name>
    <dbReference type="NCBI Taxonomy" id="68170"/>
    <lineage>
        <taxon>Bacteria</taxon>
        <taxon>Bacillati</taxon>
        <taxon>Actinomycetota</taxon>
        <taxon>Actinomycetes</taxon>
        <taxon>Pseudonocardiales</taxon>
        <taxon>Pseudonocardiaceae</taxon>
        <taxon>Lentzea</taxon>
    </lineage>
</organism>
<dbReference type="OrthoDB" id="9765610at2"/>
<comment type="caution">
    <text evidence="1">The sequence shown here is derived from an EMBL/GenBank/DDBJ whole genome shotgun (WGS) entry which is preliminary data.</text>
</comment>
<dbReference type="PANTHER" id="PTHR36195:SF4">
    <property type="entry name" value="DOMAIN PROTEIN, PUTATIVE (AFU_ORTHOLOGUE AFUA_5G01990)-RELATED"/>
    <property type="match status" value="1"/>
</dbReference>
<keyword evidence="2" id="KW-1185">Reference proteome</keyword>
<sequence length="318" mass="35059">MTTPSTNWQEVVAPDEAQRHRDQAELFVAMQQRKSARFGTGRALHRKQRPALRATLEVVEGLPPEARQGIFATEATYEVRVRLSNGGFDRAPDHVPDIRGFAFKVLGVDGRSVFGGPAASQDFVLINHEKFSSSTSREFSQVTTAGGGGLAGILRALLRSPRLFGNLKEVRAALNKPFSGFATEDFFSAAPISYGPYAVRVRLRAASAQVNPQAKDDWSADIYSRLAQAPLVHELQVQFFLDEARTPIEDAAAIWDSPYQTVARLVIGRQEPDEDFAAEVEAAKFDPWNAVVEHRPLGEVMRARKVAYRPSQLGRGAD</sequence>
<protein>
    <recommendedName>
        <fullName evidence="3">Catalase</fullName>
    </recommendedName>
</protein>
<dbReference type="PANTHER" id="PTHR36195">
    <property type="entry name" value="DOMAIN PROTEIN, PUTATIVE (AFU_ORTHOLOGUE AFUA_5G01990)-RELATED-RELATED"/>
    <property type="match status" value="1"/>
</dbReference>
<evidence type="ECO:0008006" key="3">
    <source>
        <dbReference type="Google" id="ProtNLM"/>
    </source>
</evidence>
<dbReference type="SUPFAM" id="SSF56634">
    <property type="entry name" value="Heme-dependent catalase-like"/>
    <property type="match status" value="1"/>
</dbReference>
<dbReference type="AlphaFoldDB" id="A0A0F0GHI0"/>
<dbReference type="EMBL" id="JYJG01000510">
    <property type="protein sequence ID" value="KJK33662.1"/>
    <property type="molecule type" value="Genomic_DNA"/>
</dbReference>